<dbReference type="EMBL" id="FPJE01000007">
    <property type="protein sequence ID" value="SFW42085.1"/>
    <property type="molecule type" value="Genomic_DNA"/>
</dbReference>
<dbReference type="PROSITE" id="PS51257">
    <property type="entry name" value="PROKAR_LIPOPROTEIN"/>
    <property type="match status" value="1"/>
</dbReference>
<dbReference type="InterPro" id="IPR037126">
    <property type="entry name" value="PdaC/RsiV-like_sf"/>
</dbReference>
<dbReference type="Proteomes" id="UP000182248">
    <property type="component" value="Unassembled WGS sequence"/>
</dbReference>
<name>A0A1K1P3P9_9FLAO</name>
<dbReference type="Gene3D" id="3.30.565.40">
    <property type="entry name" value="Fervidobacterium nodosum Rt17-B1 like"/>
    <property type="match status" value="1"/>
</dbReference>
<feature type="domain" description="DUF3298" evidence="1">
    <location>
        <begin position="177"/>
        <end position="248"/>
    </location>
</feature>
<dbReference type="Pfam" id="PF13739">
    <property type="entry name" value="PdaC"/>
    <property type="match status" value="1"/>
</dbReference>
<accession>A0A1K1P3P9</accession>
<evidence type="ECO:0000313" key="4">
    <source>
        <dbReference type="Proteomes" id="UP000182248"/>
    </source>
</evidence>
<evidence type="ECO:0008006" key="5">
    <source>
        <dbReference type="Google" id="ProtNLM"/>
    </source>
</evidence>
<protein>
    <recommendedName>
        <fullName evidence="5">Deacetylase PdaC domain-containing protein</fullName>
    </recommendedName>
</protein>
<keyword evidence="4" id="KW-1185">Reference proteome</keyword>
<dbReference type="OrthoDB" id="594879at2"/>
<dbReference type="Gene3D" id="3.90.640.20">
    <property type="entry name" value="Heat-shock cognate protein, ATPase"/>
    <property type="match status" value="1"/>
</dbReference>
<dbReference type="InterPro" id="IPR021729">
    <property type="entry name" value="DUF3298"/>
</dbReference>
<dbReference type="STRING" id="1150368.SAMN02927921_01600"/>
<dbReference type="InterPro" id="IPR025303">
    <property type="entry name" value="PdaC"/>
</dbReference>
<dbReference type="AlphaFoldDB" id="A0A1K1P3P9"/>
<evidence type="ECO:0000259" key="1">
    <source>
        <dbReference type="Pfam" id="PF11738"/>
    </source>
</evidence>
<gene>
    <name evidence="3" type="ORF">SAMN02927921_01600</name>
</gene>
<reference evidence="3 4" key="1">
    <citation type="submission" date="2016-11" db="EMBL/GenBank/DDBJ databases">
        <authorList>
            <person name="Jaros S."/>
            <person name="Januszkiewicz K."/>
            <person name="Wedrychowicz H."/>
        </authorList>
    </citation>
    <scope>NUCLEOTIDE SEQUENCE [LARGE SCALE GENOMIC DNA]</scope>
    <source>
        <strain evidence="3 4">CGMCC 1.12145</strain>
    </source>
</reference>
<dbReference type="Pfam" id="PF11738">
    <property type="entry name" value="DUF3298"/>
    <property type="match status" value="1"/>
</dbReference>
<proteinExistence type="predicted"/>
<sequence>MKMTVKNIWFRIGLLSALLLWTVTGCTDKEELSYTSHKIATDSGDCGQNPCAKVKISFPIAEASTAIANQINKIINNKIIGYFIIDPDAKKEESIEKAVENFKSEYLKDKKMQPDFAFGYEADIQGEVLFKGEKLHSLAFSAFMYTGGAHGYSSLTYLNLDPKTGKRYENSELFSDTDGFKKIAEKKFREQEKIPEDSNINSTGFWFENDTYQLPENIGITKDNVILHYNAYDISSYAEGGKTVKIPLEEVRPYLAIL</sequence>
<evidence type="ECO:0000259" key="2">
    <source>
        <dbReference type="Pfam" id="PF13739"/>
    </source>
</evidence>
<organism evidence="3 4">
    <name type="scientific">Sinomicrobium oceani</name>
    <dbReference type="NCBI Taxonomy" id="1150368"/>
    <lineage>
        <taxon>Bacteria</taxon>
        <taxon>Pseudomonadati</taxon>
        <taxon>Bacteroidota</taxon>
        <taxon>Flavobacteriia</taxon>
        <taxon>Flavobacteriales</taxon>
        <taxon>Flavobacteriaceae</taxon>
        <taxon>Sinomicrobium</taxon>
    </lineage>
</organism>
<evidence type="ECO:0000313" key="3">
    <source>
        <dbReference type="EMBL" id="SFW42085.1"/>
    </source>
</evidence>
<feature type="domain" description="Deacetylase PdaC" evidence="2">
    <location>
        <begin position="48"/>
        <end position="152"/>
    </location>
</feature>